<dbReference type="SUPFAM" id="SSF55874">
    <property type="entry name" value="ATPase domain of HSP90 chaperone/DNA topoisomerase II/histidine kinase"/>
    <property type="match status" value="1"/>
</dbReference>
<sequence length="140" mass="15243">MTSMTRGLPTATPPVHAFAVAFQPDGSRVRHMRRITRASLRHWKLASVMAEALLVVSELVTNAVQHGDGTVQLRVEHHVCELRIAVTDNSPQMPVLREASDDDEGGRGLLLVDAIAEKWGTTGDGRTVWCSLALPPDGTR</sequence>
<keyword evidence="3" id="KW-0547">Nucleotide-binding</keyword>
<gene>
    <name evidence="3" type="ORF">FF041_36580</name>
</gene>
<dbReference type="InterPro" id="IPR036890">
    <property type="entry name" value="HATPase_C_sf"/>
</dbReference>
<evidence type="ECO:0000256" key="1">
    <source>
        <dbReference type="ARBA" id="ARBA00022527"/>
    </source>
</evidence>
<dbReference type="GO" id="GO:0004674">
    <property type="term" value="F:protein serine/threonine kinase activity"/>
    <property type="evidence" value="ECO:0007669"/>
    <property type="project" value="UniProtKB-KW"/>
</dbReference>
<dbReference type="CDD" id="cd16936">
    <property type="entry name" value="HATPase_RsbW-like"/>
    <property type="match status" value="1"/>
</dbReference>
<dbReference type="RefSeq" id="WP_153526820.1">
    <property type="nucleotide sequence ID" value="NZ_JBEPDZ010000027.1"/>
</dbReference>
<dbReference type="Proteomes" id="UP000419138">
    <property type="component" value="Unassembled WGS sequence"/>
</dbReference>
<proteinExistence type="predicted"/>
<keyword evidence="1" id="KW-0808">Transferase</keyword>
<feature type="domain" description="Histidine kinase/HSP90-like ATPase" evidence="2">
    <location>
        <begin position="25"/>
        <end position="129"/>
    </location>
</feature>
<keyword evidence="1" id="KW-0418">Kinase</keyword>
<dbReference type="InterPro" id="IPR050267">
    <property type="entry name" value="Anti-sigma-factor_SerPK"/>
</dbReference>
<dbReference type="Gene3D" id="3.30.565.10">
    <property type="entry name" value="Histidine kinase-like ATPase, C-terminal domain"/>
    <property type="match status" value="1"/>
</dbReference>
<name>A0A646KSX6_STRJU</name>
<accession>A0A646KSX6</accession>
<evidence type="ECO:0000313" key="3">
    <source>
        <dbReference type="EMBL" id="MQT05414.1"/>
    </source>
</evidence>
<dbReference type="PANTHER" id="PTHR35526:SF3">
    <property type="entry name" value="ANTI-SIGMA-F FACTOR RSBW"/>
    <property type="match status" value="1"/>
</dbReference>
<comment type="caution">
    <text evidence="3">The sequence shown here is derived from an EMBL/GenBank/DDBJ whole genome shotgun (WGS) entry which is preliminary data.</text>
</comment>
<evidence type="ECO:0000313" key="4">
    <source>
        <dbReference type="Proteomes" id="UP000419138"/>
    </source>
</evidence>
<keyword evidence="1" id="KW-0723">Serine/threonine-protein kinase</keyword>
<evidence type="ECO:0000259" key="2">
    <source>
        <dbReference type="Pfam" id="PF13581"/>
    </source>
</evidence>
<keyword evidence="4" id="KW-1185">Reference proteome</keyword>
<dbReference type="GO" id="GO:0005524">
    <property type="term" value="F:ATP binding"/>
    <property type="evidence" value="ECO:0007669"/>
    <property type="project" value="UniProtKB-KW"/>
</dbReference>
<dbReference type="Pfam" id="PF13581">
    <property type="entry name" value="HATPase_c_2"/>
    <property type="match status" value="1"/>
</dbReference>
<dbReference type="PANTHER" id="PTHR35526">
    <property type="entry name" value="ANTI-SIGMA-F FACTOR RSBW-RELATED"/>
    <property type="match status" value="1"/>
</dbReference>
<reference evidence="3 4" key="1">
    <citation type="submission" date="2019-05" db="EMBL/GenBank/DDBJ databases">
        <title>Comparative genomics and metabolomics analyses of clavulanic acid producing Streptomyces species provides insight into specialized metabolism and evolution of beta-lactam biosynthetic gene clusters.</title>
        <authorList>
            <person name="Moore M.A."/>
            <person name="Cruz-Morales P."/>
            <person name="Barona Gomez F."/>
            <person name="Kapil T."/>
        </authorList>
    </citation>
    <scope>NUCLEOTIDE SEQUENCE [LARGE SCALE GENOMIC DNA]</scope>
    <source>
        <strain evidence="3 4">NRRL 5741</strain>
    </source>
</reference>
<organism evidence="3 4">
    <name type="scientific">Streptomyces jumonjinensis</name>
    <dbReference type="NCBI Taxonomy" id="1945"/>
    <lineage>
        <taxon>Bacteria</taxon>
        <taxon>Bacillati</taxon>
        <taxon>Actinomycetota</taxon>
        <taxon>Actinomycetes</taxon>
        <taxon>Kitasatosporales</taxon>
        <taxon>Streptomycetaceae</taxon>
        <taxon>Streptomyces</taxon>
    </lineage>
</organism>
<dbReference type="AlphaFoldDB" id="A0A646KSX6"/>
<dbReference type="EMBL" id="VCLA01000201">
    <property type="protein sequence ID" value="MQT05414.1"/>
    <property type="molecule type" value="Genomic_DNA"/>
</dbReference>
<keyword evidence="3" id="KW-0067">ATP-binding</keyword>
<protein>
    <submittedName>
        <fullName evidence="3">ATP-binding protein</fullName>
    </submittedName>
</protein>
<dbReference type="InterPro" id="IPR003594">
    <property type="entry name" value="HATPase_dom"/>
</dbReference>
<dbReference type="OrthoDB" id="4166172at2"/>